<dbReference type="RefSeq" id="WP_041339413.1">
    <property type="nucleotide sequence ID" value="NZ_CP007151.1"/>
</dbReference>
<feature type="chain" id="PRO_5004875334" evidence="2">
    <location>
        <begin position="23"/>
        <end position="61"/>
    </location>
</feature>
<dbReference type="EMBL" id="CP007151">
    <property type="protein sequence ID" value="AHI28226.1"/>
    <property type="molecule type" value="Genomic_DNA"/>
</dbReference>
<evidence type="ECO:0000256" key="1">
    <source>
        <dbReference type="SAM" id="Phobius"/>
    </source>
</evidence>
<keyword evidence="1" id="KW-0812">Transmembrane</keyword>
<dbReference type="AlphaFoldDB" id="W5YGM1"/>
<proteinExistence type="predicted"/>
<dbReference type="STRING" id="1420916.AU14_05165"/>
<accession>W5YGM1</accession>
<evidence type="ECO:0000313" key="3">
    <source>
        <dbReference type="EMBL" id="AHI28226.1"/>
    </source>
</evidence>
<feature type="transmembrane region" description="Helical" evidence="1">
    <location>
        <begin position="32"/>
        <end position="51"/>
    </location>
</feature>
<keyword evidence="1" id="KW-0472">Membrane</keyword>
<keyword evidence="4" id="KW-1185">Reference proteome</keyword>
<protein>
    <submittedName>
        <fullName evidence="3">Uncharacterized protein</fullName>
    </submittedName>
</protein>
<dbReference type="HOGENOM" id="CLU_2955158_0_0_6"/>
<reference evidence="3 4" key="1">
    <citation type="journal article" date="2014" name="Genome Announc.">
        <title>Draft Genome Sequences of Marinobacter similis A3d10T and Marinobacter salarius R9SW1T.</title>
        <authorList>
            <person name="Ivanova E.P."/>
            <person name="Ng H.J."/>
            <person name="Webb H.K."/>
            <person name="Feng G."/>
            <person name="Oshima K."/>
            <person name="Hattori M."/>
            <person name="Ohkuma M."/>
            <person name="Sergeev A.F."/>
            <person name="Mikhailov V.V."/>
            <person name="Crawford R.J."/>
            <person name="Sawabe T."/>
        </authorList>
    </citation>
    <scope>NUCLEOTIDE SEQUENCE [LARGE SCALE GENOMIC DNA]</scope>
    <source>
        <strain evidence="3 4">A3d10</strain>
    </source>
</reference>
<sequence>MKLRNQLTLTASLMLAAGAAWGHPGHEAIGDVLHIEYLVAGAAAVATAVYAKVRLKRDKDD</sequence>
<dbReference type="Proteomes" id="UP000061489">
    <property type="component" value="Chromosome"/>
</dbReference>
<evidence type="ECO:0000256" key="2">
    <source>
        <dbReference type="SAM" id="SignalP"/>
    </source>
</evidence>
<dbReference type="OrthoDB" id="6370966at2"/>
<organism evidence="3 4">
    <name type="scientific">Marinobacter similis</name>
    <dbReference type="NCBI Taxonomy" id="1420916"/>
    <lineage>
        <taxon>Bacteria</taxon>
        <taxon>Pseudomonadati</taxon>
        <taxon>Pseudomonadota</taxon>
        <taxon>Gammaproteobacteria</taxon>
        <taxon>Pseudomonadales</taxon>
        <taxon>Marinobacteraceae</taxon>
        <taxon>Marinobacter</taxon>
    </lineage>
</organism>
<name>W5YGM1_9GAMM</name>
<keyword evidence="2" id="KW-0732">Signal</keyword>
<keyword evidence="1" id="KW-1133">Transmembrane helix</keyword>
<evidence type="ECO:0000313" key="4">
    <source>
        <dbReference type="Proteomes" id="UP000061489"/>
    </source>
</evidence>
<dbReference type="KEGG" id="msx:AU14_05165"/>
<gene>
    <name evidence="3" type="ORF">AU14_05165</name>
</gene>
<feature type="signal peptide" evidence="2">
    <location>
        <begin position="1"/>
        <end position="22"/>
    </location>
</feature>